<accession>A0A212CWW3</accession>
<protein>
    <submittedName>
        <fullName evidence="3">Uncharacterized protein</fullName>
    </submittedName>
</protein>
<dbReference type="EMBL" id="MKHE01000011">
    <property type="protein sequence ID" value="OWK10497.1"/>
    <property type="molecule type" value="Genomic_DNA"/>
</dbReference>
<comment type="caution">
    <text evidence="3">The sequence shown here is derived from an EMBL/GenBank/DDBJ whole genome shotgun (WGS) entry which is preliminary data.</text>
</comment>
<feature type="signal peptide" evidence="2">
    <location>
        <begin position="1"/>
        <end position="20"/>
    </location>
</feature>
<evidence type="ECO:0000313" key="3">
    <source>
        <dbReference type="EMBL" id="OWK10497.1"/>
    </source>
</evidence>
<feature type="compositionally biased region" description="Basic and acidic residues" evidence="1">
    <location>
        <begin position="92"/>
        <end position="106"/>
    </location>
</feature>
<evidence type="ECO:0000256" key="2">
    <source>
        <dbReference type="SAM" id="SignalP"/>
    </source>
</evidence>
<gene>
    <name evidence="3" type="ORF">Celaphus_00005877</name>
</gene>
<sequence length="263" mass="27603">LTKSFSTAAVILAASFFIYASFQSQPGTNSKKPGLPEGGGAPCPQRQKAQETRRAPRLGQMNKPGTGSRRAPENPAGLRCASPRSRHSAYVTDRRGPEPDLGDGAHSRRAAAQEAEGEAQQRAPGGKAAAGREPDPVAADGSHLYAEAAPGAPPHREPAPGAGPPREAGSGPGRAIEDPQPFQPRFTGPHVMMALVPRDEDLHRVTEGPHAPFGDGSDPHGARGVVHLNRKLSEAAALANFFRELFLGGQTGKEKKFPITAMC</sequence>
<name>A0A212CWW3_CEREH</name>
<dbReference type="Proteomes" id="UP000242450">
    <property type="component" value="Chromosome 11"/>
</dbReference>
<feature type="chain" id="PRO_5012804001" evidence="2">
    <location>
        <begin position="21"/>
        <end position="263"/>
    </location>
</feature>
<evidence type="ECO:0000313" key="4">
    <source>
        <dbReference type="Proteomes" id="UP000242450"/>
    </source>
</evidence>
<reference evidence="3 4" key="1">
    <citation type="journal article" date="2018" name="Mol. Genet. Genomics">
        <title>The red deer Cervus elaphus genome CerEla1.0: sequencing, annotating, genes, and chromosomes.</title>
        <authorList>
            <person name="Bana N.A."/>
            <person name="Nyiri A."/>
            <person name="Nagy J."/>
            <person name="Frank K."/>
            <person name="Nagy T."/>
            <person name="Steger V."/>
            <person name="Schiller M."/>
            <person name="Lakatos P."/>
            <person name="Sugar L."/>
            <person name="Horn P."/>
            <person name="Barta E."/>
            <person name="Orosz L."/>
        </authorList>
    </citation>
    <scope>NUCLEOTIDE SEQUENCE [LARGE SCALE GENOMIC DNA]</scope>
    <source>
        <strain evidence="3">Hungarian</strain>
    </source>
</reference>
<feature type="compositionally biased region" description="Low complexity" evidence="1">
    <location>
        <begin position="110"/>
        <end position="126"/>
    </location>
</feature>
<proteinExistence type="predicted"/>
<feature type="non-terminal residue" evidence="3">
    <location>
        <position position="1"/>
    </location>
</feature>
<feature type="region of interest" description="Disordered" evidence="1">
    <location>
        <begin position="24"/>
        <end position="185"/>
    </location>
</feature>
<keyword evidence="4" id="KW-1185">Reference proteome</keyword>
<feature type="non-terminal residue" evidence="3">
    <location>
        <position position="263"/>
    </location>
</feature>
<evidence type="ECO:0000256" key="1">
    <source>
        <dbReference type="SAM" id="MobiDB-lite"/>
    </source>
</evidence>
<dbReference type="AlphaFoldDB" id="A0A212CWW3"/>
<keyword evidence="2" id="KW-0732">Signal</keyword>
<organism evidence="3 4">
    <name type="scientific">Cervus elaphus hippelaphus</name>
    <name type="common">European red deer</name>
    <dbReference type="NCBI Taxonomy" id="46360"/>
    <lineage>
        <taxon>Eukaryota</taxon>
        <taxon>Metazoa</taxon>
        <taxon>Chordata</taxon>
        <taxon>Craniata</taxon>
        <taxon>Vertebrata</taxon>
        <taxon>Euteleostomi</taxon>
        <taxon>Mammalia</taxon>
        <taxon>Eutheria</taxon>
        <taxon>Laurasiatheria</taxon>
        <taxon>Artiodactyla</taxon>
        <taxon>Ruminantia</taxon>
        <taxon>Pecora</taxon>
        <taxon>Cervidae</taxon>
        <taxon>Cervinae</taxon>
        <taxon>Cervus</taxon>
    </lineage>
</organism>